<dbReference type="Proteomes" id="UP000076532">
    <property type="component" value="Unassembled WGS sequence"/>
</dbReference>
<dbReference type="EMBL" id="KV417788">
    <property type="protein sequence ID" value="KZP06418.1"/>
    <property type="molecule type" value="Genomic_DNA"/>
</dbReference>
<evidence type="ECO:0000313" key="2">
    <source>
        <dbReference type="EMBL" id="KZP06418.1"/>
    </source>
</evidence>
<dbReference type="STRING" id="436010.A0A167WS68"/>
<keyword evidence="3" id="KW-1185">Reference proteome</keyword>
<gene>
    <name evidence="2" type="ORF">FIBSPDRAFT_966460</name>
</gene>
<organism evidence="2 3">
    <name type="scientific">Athelia psychrophila</name>
    <dbReference type="NCBI Taxonomy" id="1759441"/>
    <lineage>
        <taxon>Eukaryota</taxon>
        <taxon>Fungi</taxon>
        <taxon>Dikarya</taxon>
        <taxon>Basidiomycota</taxon>
        <taxon>Agaricomycotina</taxon>
        <taxon>Agaricomycetes</taxon>
        <taxon>Agaricomycetidae</taxon>
        <taxon>Atheliales</taxon>
        <taxon>Atheliaceae</taxon>
        <taxon>Athelia</taxon>
    </lineage>
</organism>
<dbReference type="OrthoDB" id="3270451at2759"/>
<feature type="region of interest" description="Disordered" evidence="1">
    <location>
        <begin position="531"/>
        <end position="560"/>
    </location>
</feature>
<proteinExistence type="predicted"/>
<feature type="region of interest" description="Disordered" evidence="1">
    <location>
        <begin position="415"/>
        <end position="519"/>
    </location>
</feature>
<reference evidence="2 3" key="1">
    <citation type="journal article" date="2016" name="Mol. Biol. Evol.">
        <title>Comparative Genomics of Early-Diverging Mushroom-Forming Fungi Provides Insights into the Origins of Lignocellulose Decay Capabilities.</title>
        <authorList>
            <person name="Nagy L.G."/>
            <person name="Riley R."/>
            <person name="Tritt A."/>
            <person name="Adam C."/>
            <person name="Daum C."/>
            <person name="Floudas D."/>
            <person name="Sun H."/>
            <person name="Yadav J.S."/>
            <person name="Pangilinan J."/>
            <person name="Larsson K.H."/>
            <person name="Matsuura K."/>
            <person name="Barry K."/>
            <person name="Labutti K."/>
            <person name="Kuo R."/>
            <person name="Ohm R.A."/>
            <person name="Bhattacharya S.S."/>
            <person name="Shirouzu T."/>
            <person name="Yoshinaga Y."/>
            <person name="Martin F.M."/>
            <person name="Grigoriev I.V."/>
            <person name="Hibbett D.S."/>
        </authorList>
    </citation>
    <scope>NUCLEOTIDE SEQUENCE [LARGE SCALE GENOMIC DNA]</scope>
    <source>
        <strain evidence="2 3">CBS 109695</strain>
    </source>
</reference>
<evidence type="ECO:0008006" key="4">
    <source>
        <dbReference type="Google" id="ProtNLM"/>
    </source>
</evidence>
<sequence>MSAPPGEGLDGRLGKTPSDTTPDREACSGNLETTPAGSAPPERGLVLPDTWYNRECVPFARAVGDWSQAQEWRGHGHVILEHLASMVNNFVATTESPLDETAMNEMLQDGLPNQGTNFMQNFKAQVITKCMLLQRLGTVLGYQPKQGHQDVMYQLPSMDIHHSRIDRLLQGTSAWTSTFNAVREQVLKIQRPGQISAPSDAPGDLSPSQGAQYTELKMLLAARSHLQKSDYFSTACNVQLTAFMLRWHCTHNTAFPRNCGAFFQQLTSVPFLPTLLNEVHGLKASEKEHLYMRMKNCLDLAVHMSPLALLGNLPTQLSLARPKLIQWGMSLGPKPDYVSTAEEKVWSVIMDVVNGQDIEVALSWLVQYCSPEMDKLRANGSGVQAFFSSGMRAEDGNLGKVAASEVSAEEGHLLQASAPVNDDGSATVLTTTGDEVDKAPGSASQEVPALTEDPDQNMDWQAGGGGPVSPFEQHIDLPPPPPVGGSPLIQMSSSDHEAGNQHSLDTAADSAPQVRKSSRLATKAPVIFTSGATLTVPGPSKKRKLETAPPPPVTQPPAAADPEALFWGTTFAWHSAAEADLIEPTSAAAISAESGGKKKRGKGPPTTKRSEESVAVPLFHEGTREGPVDYIFKPDAHSAEFDIPLVEKAVRMVKSKFDKDGRPPHWQPAASETALGESSSSIFVVDHHRLLKMSPMEIREVHRHRHILVTGVEGGAQIVFDANGLQMLADLDQEVSVQHSDRRALRDSKAMLQPGKLRDLLRSIDPDSPVAYNVLDLPLGRSIVPIPPRYSDIATDVNSCNVVKRFVEPQDMSDVTSWGTAATANALSWIHCDDDGFSTAVWPQAGSKWWVVARKKNPDPLADEMSTYQTFDGWTPEMIDGDEWELEAVHLDRNVVFYMRGCTPHLVLGTAPSIVLGRHYYSTACIRRSCYGIVHTFVLGLLITNTFHEDDTRSMVRQLMALYFRHLVLHDGFDVRDPHVPDMRTQDGVLDVLAVGCILEFTTALNRGRYNKAYDPNSPEACAARTRENQARTWFRVLMKTFGEKYTITMQWKAVHPTYLWHSVMVGFAAALVNYVAAQAQEIEFHPGVSPKAIAKAVRDHFKTDHPHLLAPYDAALRATPLVTNLTWIGPDFQVVRKPKTFGPLMEALGISEHGQLAEIPLYPLRGSTARRASEELNRYYDGIWPGEETLDVGGEAQ</sequence>
<dbReference type="AlphaFoldDB" id="A0A167WS68"/>
<feature type="region of interest" description="Disordered" evidence="1">
    <location>
        <begin position="1"/>
        <end position="44"/>
    </location>
</feature>
<protein>
    <recommendedName>
        <fullName evidence="4">JmjC domain-containing protein</fullName>
    </recommendedName>
</protein>
<accession>A0A167WS68</accession>
<feature type="region of interest" description="Disordered" evidence="1">
    <location>
        <begin position="588"/>
        <end position="614"/>
    </location>
</feature>
<name>A0A167WS68_9AGAM</name>
<evidence type="ECO:0000256" key="1">
    <source>
        <dbReference type="SAM" id="MobiDB-lite"/>
    </source>
</evidence>
<evidence type="ECO:0000313" key="3">
    <source>
        <dbReference type="Proteomes" id="UP000076532"/>
    </source>
</evidence>